<dbReference type="InterPro" id="IPR001680">
    <property type="entry name" value="WD40_rpt"/>
</dbReference>
<sequence>MEANLPGNLINNENEVKCQNESLIGQSHSDDIPVILQIQPETLDEHQMSSEICNNNQGNIVADKSHGENLNKGDRSFGEVQGQVLEREKNENGGIYQTKELQETQDSKAAQKELCSEDFISNETKLPPVTEPEETQVTSGQTTELTSDKSLDVCTVLTDLSTQISAPCSNSQGLDSNINDGGIDIFPSQVTNLPKNDSTSSQHCSPYRDDTQSMAPPKKRFRVENTCVSDSDSMTTKPMLDSASVTSDKETCGAETVLENSDMDTSSVQAEPVCSQMEVQAPTDGDTDDPNTDIKSDDKADMPGSEQPEDEASYYSQEGMILTEKPTYITETKTEFNTTDDNFLKGCKWAPDGTCILTNSNDNCLRLINLPQPLYEGHNEGIPEMTSALKLTENDTIYDYCWYPKMVFDDPNTQCLVSTSKDSPIHLWDANTGEIRCTYRPYNHLDEIASAYSLAFNCDGTKLYCGFNKVIRIFDMARPGRDCVTRPTYYSTQHSKTKTGQPGIISCIVPSPQDTGMYAAGSYSRAIAVYCEPKGEMACMFDGQQGGVTHLAFSPDGTKLYSGGRKDPEIICWDLRYPGRILFVALRQVLTNQRIYFELDRSGRYMFSGSHDGTVNVWDTTIAPEELFPGQDPVLKVINKFPAHKDTVNGIGLHPYLPILASASGQRHFSCVDDSDDSDEENCDVIENSLKLWAFPKL</sequence>
<dbReference type="Proteomes" id="UP000242188">
    <property type="component" value="Unassembled WGS sequence"/>
</dbReference>
<accession>A0A210PWN9</accession>
<feature type="region of interest" description="Disordered" evidence="4">
    <location>
        <begin position="123"/>
        <end position="144"/>
    </location>
</feature>
<dbReference type="GO" id="GO:0003723">
    <property type="term" value="F:RNA binding"/>
    <property type="evidence" value="ECO:0007669"/>
    <property type="project" value="TreeGrafter"/>
</dbReference>
<comment type="similarity">
    <text evidence="1">Belongs to the TCAB1 family.</text>
</comment>
<feature type="region of interest" description="Disordered" evidence="4">
    <location>
        <begin position="279"/>
        <end position="319"/>
    </location>
</feature>
<dbReference type="Gene3D" id="2.130.10.10">
    <property type="entry name" value="YVTN repeat-like/Quinoprotein amine dehydrogenase"/>
    <property type="match status" value="2"/>
</dbReference>
<evidence type="ECO:0000256" key="2">
    <source>
        <dbReference type="ARBA" id="ARBA00041558"/>
    </source>
</evidence>
<feature type="compositionally biased region" description="Polar residues" evidence="4">
    <location>
        <begin position="226"/>
        <end position="236"/>
    </location>
</feature>
<dbReference type="PANTHER" id="PTHR13211">
    <property type="entry name" value="TELOMERASE CAJAL BODY PROTEIN 1"/>
    <property type="match status" value="1"/>
</dbReference>
<dbReference type="AlphaFoldDB" id="A0A210PWN9"/>
<dbReference type="GO" id="GO:0015030">
    <property type="term" value="C:Cajal body"/>
    <property type="evidence" value="ECO:0007669"/>
    <property type="project" value="TreeGrafter"/>
</dbReference>
<name>A0A210PWN9_MIZYE</name>
<feature type="repeat" description="WD" evidence="3">
    <location>
        <begin position="602"/>
        <end position="619"/>
    </location>
</feature>
<dbReference type="OrthoDB" id="239865at2759"/>
<dbReference type="InterPro" id="IPR051150">
    <property type="entry name" value="SWT21/TCAB1_mRNA_Telomere"/>
</dbReference>
<gene>
    <name evidence="5" type="ORF">KP79_PYT20250</name>
</gene>
<evidence type="ECO:0000256" key="1">
    <source>
        <dbReference type="ARBA" id="ARBA00038279"/>
    </source>
</evidence>
<proteinExistence type="inferred from homology"/>
<organism evidence="5 6">
    <name type="scientific">Mizuhopecten yessoensis</name>
    <name type="common">Japanese scallop</name>
    <name type="synonym">Patinopecten yessoensis</name>
    <dbReference type="NCBI Taxonomy" id="6573"/>
    <lineage>
        <taxon>Eukaryota</taxon>
        <taxon>Metazoa</taxon>
        <taxon>Spiralia</taxon>
        <taxon>Lophotrochozoa</taxon>
        <taxon>Mollusca</taxon>
        <taxon>Bivalvia</taxon>
        <taxon>Autobranchia</taxon>
        <taxon>Pteriomorphia</taxon>
        <taxon>Pectinida</taxon>
        <taxon>Pectinoidea</taxon>
        <taxon>Pectinidae</taxon>
        <taxon>Mizuhopecten</taxon>
    </lineage>
</organism>
<dbReference type="SMART" id="SM00320">
    <property type="entry name" value="WD40"/>
    <property type="match status" value="7"/>
</dbReference>
<evidence type="ECO:0000313" key="5">
    <source>
        <dbReference type="EMBL" id="OWF40908.1"/>
    </source>
</evidence>
<dbReference type="Pfam" id="PF00400">
    <property type="entry name" value="WD40"/>
    <property type="match status" value="2"/>
</dbReference>
<keyword evidence="6" id="KW-1185">Reference proteome</keyword>
<evidence type="ECO:0000256" key="3">
    <source>
        <dbReference type="PROSITE-ProRule" id="PRU00221"/>
    </source>
</evidence>
<feature type="region of interest" description="Disordered" evidence="4">
    <location>
        <begin position="188"/>
        <end position="251"/>
    </location>
</feature>
<keyword evidence="3" id="KW-0853">WD repeat</keyword>
<feature type="compositionally biased region" description="Polar residues" evidence="4">
    <location>
        <begin position="188"/>
        <end position="204"/>
    </location>
</feature>
<feature type="compositionally biased region" description="Basic and acidic residues" evidence="4">
    <location>
        <begin position="292"/>
        <end position="301"/>
    </location>
</feature>
<dbReference type="InterPro" id="IPR036322">
    <property type="entry name" value="WD40_repeat_dom_sf"/>
</dbReference>
<comment type="caution">
    <text evidence="5">The sequence shown here is derived from an EMBL/GenBank/DDBJ whole genome shotgun (WGS) entry which is preliminary data.</text>
</comment>
<dbReference type="EMBL" id="NEDP02005438">
    <property type="protein sequence ID" value="OWF40908.1"/>
    <property type="molecule type" value="Genomic_DNA"/>
</dbReference>
<dbReference type="PROSITE" id="PS50082">
    <property type="entry name" value="WD_REPEATS_2"/>
    <property type="match status" value="1"/>
</dbReference>
<dbReference type="STRING" id="6573.A0A210PWN9"/>
<feature type="compositionally biased region" description="Polar residues" evidence="4">
    <location>
        <begin position="135"/>
        <end position="144"/>
    </location>
</feature>
<evidence type="ECO:0000313" key="6">
    <source>
        <dbReference type="Proteomes" id="UP000242188"/>
    </source>
</evidence>
<evidence type="ECO:0000256" key="4">
    <source>
        <dbReference type="SAM" id="MobiDB-lite"/>
    </source>
</evidence>
<reference evidence="5 6" key="1">
    <citation type="journal article" date="2017" name="Nat. Ecol. Evol.">
        <title>Scallop genome provides insights into evolution of bilaterian karyotype and development.</title>
        <authorList>
            <person name="Wang S."/>
            <person name="Zhang J."/>
            <person name="Jiao W."/>
            <person name="Li J."/>
            <person name="Xun X."/>
            <person name="Sun Y."/>
            <person name="Guo X."/>
            <person name="Huan P."/>
            <person name="Dong B."/>
            <person name="Zhang L."/>
            <person name="Hu X."/>
            <person name="Sun X."/>
            <person name="Wang J."/>
            <person name="Zhao C."/>
            <person name="Wang Y."/>
            <person name="Wang D."/>
            <person name="Huang X."/>
            <person name="Wang R."/>
            <person name="Lv J."/>
            <person name="Li Y."/>
            <person name="Zhang Z."/>
            <person name="Liu B."/>
            <person name="Lu W."/>
            <person name="Hui Y."/>
            <person name="Liang J."/>
            <person name="Zhou Z."/>
            <person name="Hou R."/>
            <person name="Li X."/>
            <person name="Liu Y."/>
            <person name="Li H."/>
            <person name="Ning X."/>
            <person name="Lin Y."/>
            <person name="Zhao L."/>
            <person name="Xing Q."/>
            <person name="Dou J."/>
            <person name="Li Y."/>
            <person name="Mao J."/>
            <person name="Guo H."/>
            <person name="Dou H."/>
            <person name="Li T."/>
            <person name="Mu C."/>
            <person name="Jiang W."/>
            <person name="Fu Q."/>
            <person name="Fu X."/>
            <person name="Miao Y."/>
            <person name="Liu J."/>
            <person name="Yu Q."/>
            <person name="Li R."/>
            <person name="Liao H."/>
            <person name="Li X."/>
            <person name="Kong Y."/>
            <person name="Jiang Z."/>
            <person name="Chourrout D."/>
            <person name="Li R."/>
            <person name="Bao Z."/>
        </authorList>
    </citation>
    <scope>NUCLEOTIDE SEQUENCE [LARGE SCALE GENOMIC DNA]</scope>
    <source>
        <strain evidence="5 6">PY_sf001</strain>
    </source>
</reference>
<dbReference type="SUPFAM" id="SSF50978">
    <property type="entry name" value="WD40 repeat-like"/>
    <property type="match status" value="1"/>
</dbReference>
<dbReference type="PANTHER" id="PTHR13211:SF0">
    <property type="entry name" value="TELOMERASE CAJAL BODY PROTEIN 1"/>
    <property type="match status" value="1"/>
</dbReference>
<protein>
    <recommendedName>
        <fullName evidence="2">WD repeat-containing protein 79</fullName>
    </recommendedName>
</protein>
<dbReference type="GO" id="GO:0030576">
    <property type="term" value="P:Cajal body organization"/>
    <property type="evidence" value="ECO:0007669"/>
    <property type="project" value="TreeGrafter"/>
</dbReference>
<dbReference type="InterPro" id="IPR015943">
    <property type="entry name" value="WD40/YVTN_repeat-like_dom_sf"/>
</dbReference>